<dbReference type="InterPro" id="IPR050662">
    <property type="entry name" value="Sec-metab_biosynth-thioest"/>
</dbReference>
<dbReference type="GO" id="GO:0016787">
    <property type="term" value="F:hydrolase activity"/>
    <property type="evidence" value="ECO:0007669"/>
    <property type="project" value="UniProtKB-KW"/>
</dbReference>
<accession>A0A3S0TZT4</accession>
<feature type="domain" description="Metallo-beta-lactamase" evidence="1">
    <location>
        <begin position="29"/>
        <end position="245"/>
    </location>
</feature>
<dbReference type="Pfam" id="PF00753">
    <property type="entry name" value="Lactamase_B"/>
    <property type="match status" value="1"/>
</dbReference>
<comment type="caution">
    <text evidence="2">The sequence shown here is derived from an EMBL/GenBank/DDBJ whole genome shotgun (WGS) entry which is preliminary data.</text>
</comment>
<proteinExistence type="predicted"/>
<reference evidence="2 3" key="1">
    <citation type="submission" date="2018-12" db="EMBL/GenBank/DDBJ databases">
        <title>Bacillus chawlae sp. nov., Bacillus glennii sp. nov., and Bacillus saganii sp. nov. Isolated from the Vehicle Assembly Building at Kennedy Space Center where the Viking Spacecraft were Assembled.</title>
        <authorList>
            <person name="Seuylemezian A."/>
            <person name="Vaishampayan P."/>
        </authorList>
    </citation>
    <scope>NUCLEOTIDE SEQUENCE [LARGE SCALE GENOMIC DNA]</scope>
    <source>
        <strain evidence="2 3">L5</strain>
    </source>
</reference>
<dbReference type="AlphaFoldDB" id="A0A3S0TZT4"/>
<dbReference type="Gene3D" id="3.60.15.10">
    <property type="entry name" value="Ribonuclease Z/Hydroxyacylglutathione hydrolase-like"/>
    <property type="match status" value="1"/>
</dbReference>
<dbReference type="RefSeq" id="WP_126865277.1">
    <property type="nucleotide sequence ID" value="NZ_JAUSTX010000002.1"/>
</dbReference>
<dbReference type="Proteomes" id="UP000267430">
    <property type="component" value="Unassembled WGS sequence"/>
</dbReference>
<dbReference type="SMART" id="SM00849">
    <property type="entry name" value="Lactamase_B"/>
    <property type="match status" value="1"/>
</dbReference>
<dbReference type="SUPFAM" id="SSF56281">
    <property type="entry name" value="Metallo-hydrolase/oxidoreductase"/>
    <property type="match status" value="1"/>
</dbReference>
<dbReference type="PANTHER" id="PTHR23131:SF4">
    <property type="entry name" value="METALLO-BETA-LACTAMASE SUPERFAMILY POTEIN"/>
    <property type="match status" value="1"/>
</dbReference>
<protein>
    <submittedName>
        <fullName evidence="2">MBL fold metallo-hydrolase</fullName>
    </submittedName>
</protein>
<evidence type="ECO:0000259" key="1">
    <source>
        <dbReference type="SMART" id="SM00849"/>
    </source>
</evidence>
<sequence>MGVCSKVRTFNQTAGVEMIELPTEWPVGPVNVFLIYGEKLTLVDCGRKLEKAWGQFNASLKQRGLTIMDIEQIVLTHHHDDHIGFLDWILEKNPIPVYAHANCRPYLTQDVDHFQRGAEFFSTFYREFGIPKEQAEELANSKAWNQGLKNKIQITMELDGGVAIPGLSEWQVIETKGHAQSHISLYRSSDHVLLCGDHLIKHSPAGIFLEAPIFPETERSNPLIQYVNNLKKCLSFPVDITLSGHGEAIQNLPELINETLQKIDKRAGRVKSKLVNRKKSGFDLVKELYPDRFEDAMILLASDTIGLLDLLFERGEIISEKRDGVIYYSV</sequence>
<keyword evidence="3" id="KW-1185">Reference proteome</keyword>
<dbReference type="InterPro" id="IPR001279">
    <property type="entry name" value="Metallo-B-lactamas"/>
</dbReference>
<organism evidence="2 3">
    <name type="scientific">Peribacillus cavernae</name>
    <dbReference type="NCBI Taxonomy" id="1674310"/>
    <lineage>
        <taxon>Bacteria</taxon>
        <taxon>Bacillati</taxon>
        <taxon>Bacillota</taxon>
        <taxon>Bacilli</taxon>
        <taxon>Bacillales</taxon>
        <taxon>Bacillaceae</taxon>
        <taxon>Peribacillus</taxon>
    </lineage>
</organism>
<evidence type="ECO:0000313" key="2">
    <source>
        <dbReference type="EMBL" id="RUQ28170.1"/>
    </source>
</evidence>
<dbReference type="EMBL" id="RYZZ01000017">
    <property type="protein sequence ID" value="RUQ28170.1"/>
    <property type="molecule type" value="Genomic_DNA"/>
</dbReference>
<keyword evidence="2" id="KW-0378">Hydrolase</keyword>
<dbReference type="InterPro" id="IPR036866">
    <property type="entry name" value="RibonucZ/Hydroxyglut_hydro"/>
</dbReference>
<name>A0A3S0TZT4_9BACI</name>
<gene>
    <name evidence="2" type="ORF">ELQ35_13095</name>
</gene>
<dbReference type="OrthoDB" id="9761531at2"/>
<dbReference type="PANTHER" id="PTHR23131">
    <property type="entry name" value="ENDORIBONUCLEASE LACTB2"/>
    <property type="match status" value="1"/>
</dbReference>
<evidence type="ECO:0000313" key="3">
    <source>
        <dbReference type="Proteomes" id="UP000267430"/>
    </source>
</evidence>